<dbReference type="PANTHER" id="PTHR37318:SF1">
    <property type="entry name" value="BSL7504 PROTEIN"/>
    <property type="match status" value="1"/>
</dbReference>
<dbReference type="Proteomes" id="UP000199494">
    <property type="component" value="Unassembled WGS sequence"/>
</dbReference>
<dbReference type="KEGG" id="pmad:BAY61_05785"/>
<keyword evidence="1" id="KW-0238">DNA-binding</keyword>
<dbReference type="Gene3D" id="1.10.10.10">
    <property type="entry name" value="Winged helix-like DNA-binding domain superfamily/Winged helix DNA-binding domain"/>
    <property type="match status" value="1"/>
</dbReference>
<evidence type="ECO:0000313" key="1">
    <source>
        <dbReference type="EMBL" id="SDC45260.1"/>
    </source>
</evidence>
<sequence length="127" mass="13809">MTTSSQSAASEGVEGQDAPFEAIAALDKLIHEPARLAITTALSACEETDFLFLLRLTGLSKGNLSAHLSKLEAAGVVAISKQFAGKRPETWIKLTGHGRRVVAAHWERLDEVRRRASAWSRGGRRRS</sequence>
<name>A0A222VKX4_9PSEU</name>
<dbReference type="STRING" id="530584.SAMN05421630_102164"/>
<keyword evidence="2" id="KW-1185">Reference proteome</keyword>
<dbReference type="Pfam" id="PF13601">
    <property type="entry name" value="HTH_34"/>
    <property type="match status" value="1"/>
</dbReference>
<accession>A0A222VKX4</accession>
<dbReference type="PANTHER" id="PTHR37318">
    <property type="entry name" value="BSL7504 PROTEIN"/>
    <property type="match status" value="1"/>
</dbReference>
<proteinExistence type="predicted"/>
<dbReference type="InterPro" id="IPR036390">
    <property type="entry name" value="WH_DNA-bd_sf"/>
</dbReference>
<dbReference type="EMBL" id="FMZE01000002">
    <property type="protein sequence ID" value="SDC45260.1"/>
    <property type="molecule type" value="Genomic_DNA"/>
</dbReference>
<dbReference type="OrthoDB" id="4952043at2"/>
<dbReference type="InterPro" id="IPR011991">
    <property type="entry name" value="ArsR-like_HTH"/>
</dbReference>
<evidence type="ECO:0000313" key="2">
    <source>
        <dbReference type="Proteomes" id="UP000199494"/>
    </source>
</evidence>
<dbReference type="RefSeq" id="WP_091799431.1">
    <property type="nucleotide sequence ID" value="NZ_CP016353.1"/>
</dbReference>
<dbReference type="InterPro" id="IPR027395">
    <property type="entry name" value="WH_DNA-bd_dom"/>
</dbReference>
<organism evidence="1 2">
    <name type="scientific">Prauserella marina</name>
    <dbReference type="NCBI Taxonomy" id="530584"/>
    <lineage>
        <taxon>Bacteria</taxon>
        <taxon>Bacillati</taxon>
        <taxon>Actinomycetota</taxon>
        <taxon>Actinomycetes</taxon>
        <taxon>Pseudonocardiales</taxon>
        <taxon>Pseudonocardiaceae</taxon>
        <taxon>Prauserella</taxon>
    </lineage>
</organism>
<dbReference type="GO" id="GO:0003677">
    <property type="term" value="F:DNA binding"/>
    <property type="evidence" value="ECO:0007669"/>
    <property type="project" value="UniProtKB-KW"/>
</dbReference>
<gene>
    <name evidence="1" type="ORF">SAMN05421630_102164</name>
</gene>
<dbReference type="InterPro" id="IPR036388">
    <property type="entry name" value="WH-like_DNA-bd_sf"/>
</dbReference>
<reference evidence="1 2" key="1">
    <citation type="submission" date="2016-10" db="EMBL/GenBank/DDBJ databases">
        <authorList>
            <person name="de Groot N.N."/>
        </authorList>
    </citation>
    <scope>NUCLEOTIDE SEQUENCE [LARGE SCALE GENOMIC DNA]</scope>
    <source>
        <strain evidence="1 2">CGMCC 4.5506</strain>
    </source>
</reference>
<dbReference type="SUPFAM" id="SSF46785">
    <property type="entry name" value="Winged helix' DNA-binding domain"/>
    <property type="match status" value="1"/>
</dbReference>
<protein>
    <submittedName>
        <fullName evidence="1">Winged helix DNA-binding domain-containing protein</fullName>
    </submittedName>
</protein>
<dbReference type="AlphaFoldDB" id="A0A222VKX4"/>
<dbReference type="CDD" id="cd00090">
    <property type="entry name" value="HTH_ARSR"/>
    <property type="match status" value="1"/>
</dbReference>